<evidence type="ECO:0000259" key="6">
    <source>
        <dbReference type="Pfam" id="PF07989"/>
    </source>
</evidence>
<dbReference type="KEGG" id="pcoo:112850781"/>
<feature type="domain" description="Centrosomin N-terminal motif 1" evidence="6">
    <location>
        <begin position="126"/>
        <end position="198"/>
    </location>
</feature>
<keyword evidence="7" id="KW-1185">Reference proteome</keyword>
<organism evidence="7 8">
    <name type="scientific">Puma concolor</name>
    <name type="common">Mountain lion</name>
    <name type="synonym">Felis concolor</name>
    <dbReference type="NCBI Taxonomy" id="9696"/>
    <lineage>
        <taxon>Eukaryota</taxon>
        <taxon>Metazoa</taxon>
        <taxon>Chordata</taxon>
        <taxon>Craniata</taxon>
        <taxon>Vertebrata</taxon>
        <taxon>Euteleostomi</taxon>
        <taxon>Mammalia</taxon>
        <taxon>Eutheria</taxon>
        <taxon>Laurasiatheria</taxon>
        <taxon>Carnivora</taxon>
        <taxon>Feliformia</taxon>
        <taxon>Felidae</taxon>
        <taxon>Felinae</taxon>
        <taxon>Puma</taxon>
    </lineage>
</organism>
<feature type="region of interest" description="Disordered" evidence="4">
    <location>
        <begin position="1714"/>
        <end position="1760"/>
    </location>
</feature>
<dbReference type="InterPro" id="IPR042791">
    <property type="entry name" value="CDK5RAP2"/>
</dbReference>
<evidence type="ECO:0000313" key="7">
    <source>
        <dbReference type="Proteomes" id="UP000515131"/>
    </source>
</evidence>
<feature type="compositionally biased region" description="Polar residues" evidence="4">
    <location>
        <begin position="1741"/>
        <end position="1751"/>
    </location>
</feature>
<evidence type="ECO:0000313" key="8">
    <source>
        <dbReference type="RefSeq" id="XP_025770099.1"/>
    </source>
</evidence>
<evidence type="ECO:0000256" key="3">
    <source>
        <dbReference type="SAM" id="Coils"/>
    </source>
</evidence>
<evidence type="ECO:0000256" key="4">
    <source>
        <dbReference type="SAM" id="MobiDB-lite"/>
    </source>
</evidence>
<keyword evidence="2" id="KW-0963">Cytoplasm</keyword>
<feature type="coiled-coil region" evidence="3">
    <location>
        <begin position="1537"/>
        <end position="1581"/>
    </location>
</feature>
<feature type="region of interest" description="Disordered" evidence="4">
    <location>
        <begin position="565"/>
        <end position="585"/>
    </location>
</feature>
<feature type="coiled-coil region" evidence="3">
    <location>
        <begin position="126"/>
        <end position="243"/>
    </location>
</feature>
<dbReference type="Proteomes" id="UP000515131">
    <property type="component" value="Unplaced"/>
</dbReference>
<keyword evidence="5" id="KW-0732">Signal</keyword>
<dbReference type="GO" id="GO:0007059">
    <property type="term" value="P:chromosome segregation"/>
    <property type="evidence" value="ECO:0007669"/>
    <property type="project" value="TreeGrafter"/>
</dbReference>
<dbReference type="GO" id="GO:0007099">
    <property type="term" value="P:centriole replication"/>
    <property type="evidence" value="ECO:0007669"/>
    <property type="project" value="TreeGrafter"/>
</dbReference>
<accession>A0A6P6H362</accession>
<dbReference type="PANTHER" id="PTHR46930:SF1">
    <property type="entry name" value="CDK5 REGULATORY SUBUNIT-ASSOCIATED PROTEIN 2"/>
    <property type="match status" value="1"/>
</dbReference>
<dbReference type="RefSeq" id="XP_025770099.1">
    <property type="nucleotide sequence ID" value="XM_025914314.1"/>
</dbReference>
<dbReference type="GO" id="GO:0008017">
    <property type="term" value="F:microtubule binding"/>
    <property type="evidence" value="ECO:0007669"/>
    <property type="project" value="TreeGrafter"/>
</dbReference>
<reference evidence="8" key="1">
    <citation type="submission" date="2025-08" db="UniProtKB">
        <authorList>
            <consortium name="RefSeq"/>
        </authorList>
    </citation>
    <scope>IDENTIFICATION</scope>
    <source>
        <tissue evidence="8">Blood</tissue>
    </source>
</reference>
<dbReference type="InterPro" id="IPR012943">
    <property type="entry name" value="Cnn_1N"/>
</dbReference>
<dbReference type="GO" id="GO:0000132">
    <property type="term" value="P:establishment of mitotic spindle orientation"/>
    <property type="evidence" value="ECO:0007669"/>
    <property type="project" value="TreeGrafter"/>
</dbReference>
<feature type="compositionally biased region" description="Polar residues" evidence="4">
    <location>
        <begin position="1944"/>
        <end position="1953"/>
    </location>
</feature>
<dbReference type="GeneID" id="112850781"/>
<dbReference type="PANTHER" id="PTHR46930">
    <property type="entry name" value="CDK5 REGULATORY SUBUNIT-ASSOCIATED PROTEIN 2"/>
    <property type="match status" value="1"/>
</dbReference>
<feature type="chain" id="PRO_5028118442" evidence="5">
    <location>
        <begin position="23"/>
        <end position="1953"/>
    </location>
</feature>
<feature type="compositionally biased region" description="Polar residues" evidence="4">
    <location>
        <begin position="569"/>
        <end position="580"/>
    </location>
</feature>
<sequence>MAPARASLPCFWPLLFGFTARASMTPPRFRRKKRRERWRRLRFEFQRRRQIGAAATDTNATTFSVSMMESVLEEDVTLPGTLGGCSGLVPNLPDDVDGISPIAGLGNGVLPNVSEETVSPTRARNMKDFANQITELKKENFNLKLRIYFLEERMQQEFDGPTEHVYKTNIELKVEVESLKRELQEREQLLIKASKAVESLAEGGGSEVQRVTEDAQKKVRQVEELLNERIFHLEEDVKAAQAELEKAFAGTETEKALRLSLENKLSEMKKRHEGALDMTVVLEQKDRLIEELKLSLKSKEALIQCLKEEKSQMACPDESVSSGELRGLSAAPRGEKERDAEAVQMELQKERQRFEERIQALQEDLREKEREIATEKKNSLKRDKAIQGLTMALKSKEKEVGDLNAEIQELSAAFAEATEVPPKAETQKLQGSEDCEAALLDKATLLVQLRSENLNKSAENHRLRRSVRKVTQELSRLQQERERLEKDLEEAHRERSRGDRTIHDLRNEVEKLRDEVNEREKAVENRYKSLLSESNKKLHSQEQMIRSLTGSMNPKDLLLRKFSEKDSEAVQQNRHSQTGEDLTVRSEDSPEKCSLWRSPCKWLFSEEKQQLDYEELIQVLKKEQDIYTHLVKSLQNPDRAWAVCPPASAFAPFPQPAFVSQRSLRIHLEGYPQEPFSFYSDQTSYLSICLEEHNRLQVEHFSQEELKKKVSDLIQLVKELYTDNQHLKKTIFDLSCVGFQGGDGPEATEQTELLASKEDKDTTRLGEDDENNFLSDQLLEQSNKVVEDYSKGGCKNGYLRHTDSNSLDSDGAHKPGCPRDRSLEEGELMNLLAPFFSEKATLLLESRPDLLKVLRELLLERICLAEQGVSAEHLDGKTETSLRQMVVQLRGELGHFTRPNSLSKSHDELKSPRTARLEMAGEASKPELKDASVQTVTVEGDTLGFQQDGKREAWEEKPPDAVLHMEGQPENLCTMSGRHVTPLAFPGGTHKDAKKSRLPILIKASRSLGNVYRLPATQELVTQLQGQVLELQGELKELKVRNRQLRQKLILAEAMMEGRPAPDKTLLKAQPLVGAAYQDSPGEQKGIRTMACVWRDKEGDSYQHTSHETDSEIYQPDGLAVLPTCNENPSEDFPGPTSVATYLSQLPTKVRVIGTHQSENVDTSGDAENLKQKICDLETELEGYRNFLFQLQKHSQCSEAIITVLCGTEEVAQDALNKPKGSTDEEEMTFSSLQQVRYVKHMKILHQLAPEVTDGGLLEGLRRQLVDQECQLQKEQNLNVELFSEICNLQNRFRDLSPSRYDSLVQSQARELSLQRQQIKDSHGICVIYRRHMNTVIKAFEELLQASDVDRYVAEGFQEQLNQCAELLEKLEKLFLDGKSVEVEMSTQDEPMERIEKDNLTYQHILPESPEPSASHALSDCEMSEKSSGLSRDQKQDSETGRTSVMANHFSQDLVMEHIQEIRSLRRRLEESIKTNEKLRGQLERQGCEFDQGSTNGLAYGSELHNSLTSEICFLRKQNQALNTMLAKGSRDKQKENEKLRESLSRKAANLELLQREYACLREENERLQREVCERDRHSQQLLREVCSTRNELSRVQEEAKSRQQLLSQNDRLLQSLRVELKVYAKLDEEHRRPRELSGEGWRGQDPFSDLHGLLTEIQALRGQLERSIETNSMLQSKLEGQLAKEGKKAQEGALTGALQTPCVPEWPLQLDKHDADKCPMPGDNSCDPFDSRLVAPPRSASETPPLSGNDTDSLSCSSGTSVTSTPCASHLVPGHHLWADDSGCHVLGLTGDFEALCQQIGQGQKLLAEMALQIQEAPHPAGLELETKGPHSAPPGGFVTSVGTAKLILEEAARLLTLFWRASLPTNDQCSLQGEQAGEMKAEITRLHKKLFEQEKKLQNSVKLLQLSKRQEKVIFDQLVVTHKILRKARGNLELRPGGAHPGTSSPGRPGS</sequence>
<evidence type="ECO:0000256" key="1">
    <source>
        <dbReference type="ARBA" id="ARBA00004496"/>
    </source>
</evidence>
<dbReference type="Pfam" id="PF07989">
    <property type="entry name" value="Cnn_1N"/>
    <property type="match status" value="1"/>
</dbReference>
<feature type="coiled-coil region" evidence="3">
    <location>
        <begin position="282"/>
        <end position="309"/>
    </location>
</feature>
<proteinExistence type="predicted"/>
<comment type="subcellular location">
    <subcellularLocation>
        <location evidence="1">Cytoplasm</location>
    </subcellularLocation>
</comment>
<feature type="region of interest" description="Disordered" evidence="4">
    <location>
        <begin position="1933"/>
        <end position="1953"/>
    </location>
</feature>
<feature type="region of interest" description="Disordered" evidence="4">
    <location>
        <begin position="316"/>
        <end position="339"/>
    </location>
</feature>
<feature type="coiled-coil region" evidence="3">
    <location>
        <begin position="460"/>
        <end position="533"/>
    </location>
</feature>
<dbReference type="GO" id="GO:0000242">
    <property type="term" value="C:pericentriolar material"/>
    <property type="evidence" value="ECO:0007669"/>
    <property type="project" value="TreeGrafter"/>
</dbReference>
<dbReference type="GO" id="GO:0097431">
    <property type="term" value="C:mitotic spindle pole"/>
    <property type="evidence" value="ECO:0007669"/>
    <property type="project" value="TreeGrafter"/>
</dbReference>
<dbReference type="GO" id="GO:0043015">
    <property type="term" value="F:gamma-tubulin binding"/>
    <property type="evidence" value="ECO:0007669"/>
    <property type="project" value="TreeGrafter"/>
</dbReference>
<keyword evidence="3" id="KW-0175">Coiled coil</keyword>
<dbReference type="GO" id="GO:0001578">
    <property type="term" value="P:microtubule bundle formation"/>
    <property type="evidence" value="ECO:0007669"/>
    <property type="project" value="TreeGrafter"/>
</dbReference>
<evidence type="ECO:0000256" key="5">
    <source>
        <dbReference type="SAM" id="SignalP"/>
    </source>
</evidence>
<feature type="signal peptide" evidence="5">
    <location>
        <begin position="1"/>
        <end position="22"/>
    </location>
</feature>
<dbReference type="GO" id="GO:0046600">
    <property type="term" value="P:negative regulation of centriole replication"/>
    <property type="evidence" value="ECO:0007669"/>
    <property type="project" value="TreeGrafter"/>
</dbReference>
<dbReference type="CTD" id="55755"/>
<evidence type="ECO:0000256" key="2">
    <source>
        <dbReference type="ARBA" id="ARBA00022490"/>
    </source>
</evidence>
<dbReference type="GO" id="GO:0035371">
    <property type="term" value="C:microtubule plus-end"/>
    <property type="evidence" value="ECO:0007669"/>
    <property type="project" value="TreeGrafter"/>
</dbReference>
<feature type="coiled-coil region" evidence="3">
    <location>
        <begin position="1455"/>
        <end position="1486"/>
    </location>
</feature>
<dbReference type="GO" id="GO:0005737">
    <property type="term" value="C:cytoplasm"/>
    <property type="evidence" value="ECO:0007669"/>
    <property type="project" value="UniProtKB-SubCell"/>
</dbReference>
<gene>
    <name evidence="8" type="primary">CDK5RAP2</name>
</gene>
<dbReference type="GO" id="GO:0090266">
    <property type="term" value="P:regulation of mitotic cell cycle spindle assembly checkpoint"/>
    <property type="evidence" value="ECO:0007669"/>
    <property type="project" value="TreeGrafter"/>
</dbReference>
<feature type="region of interest" description="Disordered" evidence="4">
    <location>
        <begin position="1406"/>
        <end position="1442"/>
    </location>
</feature>
<protein>
    <submittedName>
        <fullName evidence="8">CDK5 regulatory subunit-associated protein 2</fullName>
    </submittedName>
</protein>
<feature type="coiled-coil region" evidence="3">
    <location>
        <begin position="1021"/>
        <end position="1055"/>
    </location>
</feature>
<name>A0A6P6H362_PUMCO</name>